<dbReference type="InterPro" id="IPR016024">
    <property type="entry name" value="ARM-type_fold"/>
</dbReference>
<dbReference type="GO" id="GO:0010265">
    <property type="term" value="P:SCF complex assembly"/>
    <property type="evidence" value="ECO:0007669"/>
    <property type="project" value="InterPro"/>
</dbReference>
<feature type="region of interest" description="Disordered" evidence="3">
    <location>
        <begin position="29"/>
        <end position="68"/>
    </location>
</feature>
<evidence type="ECO:0000313" key="4">
    <source>
        <dbReference type="EMBL" id="GME70965.1"/>
    </source>
</evidence>
<evidence type="ECO:0000256" key="2">
    <source>
        <dbReference type="ARBA" id="ARBA00022786"/>
    </source>
</evidence>
<keyword evidence="5" id="KW-1185">Reference proteome</keyword>
<gene>
    <name evidence="4" type="ORF">Amon01_000923400</name>
</gene>
<dbReference type="OrthoDB" id="6260732at2759"/>
<dbReference type="SUPFAM" id="SSF48371">
    <property type="entry name" value="ARM repeat"/>
    <property type="match status" value="1"/>
</dbReference>
<feature type="compositionally biased region" description="Acidic residues" evidence="3">
    <location>
        <begin position="30"/>
        <end position="65"/>
    </location>
</feature>
<comment type="caution">
    <text evidence="4">The sequence shown here is derived from an EMBL/GenBank/DDBJ whole genome shotgun (WGS) entry which is preliminary data.</text>
</comment>
<dbReference type="InterPro" id="IPR039852">
    <property type="entry name" value="CAND1/CAND2"/>
</dbReference>
<evidence type="ECO:0000256" key="1">
    <source>
        <dbReference type="ARBA" id="ARBA00022737"/>
    </source>
</evidence>
<evidence type="ECO:0000313" key="5">
    <source>
        <dbReference type="Proteomes" id="UP001165063"/>
    </source>
</evidence>
<name>A0A9W6T0C7_AMBMO</name>
<evidence type="ECO:0000256" key="3">
    <source>
        <dbReference type="SAM" id="MobiDB-lite"/>
    </source>
</evidence>
<dbReference type="Proteomes" id="UP001165063">
    <property type="component" value="Unassembled WGS sequence"/>
</dbReference>
<keyword evidence="1" id="KW-0677">Repeat</keyword>
<sequence>MVENFVPEIMEPYINEILGISARFITYDPYADDDDQDGEGSDMDEDEDDYEDSDIDEDYDDDDDSSGLSWKLRRDSPKLVSTILQNYPQSLIQIYKVTFEPLIKQLKDTNNHVVTELLRTLTKIFSFSAKEGPYYSLKSFALLTDIATGRRGSDVSMVAEDDPFAILIGKSESINQTFDKLLVTKNSTMLPLFYEFVIELSNAMEGLEGNWMESFTNKLHELKDSNAVTSNQIKFYSSVLKKNSLDHFGSAFDIVLGDILTCFTTSKNHELLLHSRKLLVMDWSPKLPENHIHWRLDKDLLFACPTCF</sequence>
<keyword evidence="2" id="KW-0833">Ubl conjugation pathway</keyword>
<accession>A0A9W6T0C7</accession>
<organism evidence="4 5">
    <name type="scientific">Ambrosiozyma monospora</name>
    <name type="common">Yeast</name>
    <name type="synonym">Endomycopsis monosporus</name>
    <dbReference type="NCBI Taxonomy" id="43982"/>
    <lineage>
        <taxon>Eukaryota</taxon>
        <taxon>Fungi</taxon>
        <taxon>Dikarya</taxon>
        <taxon>Ascomycota</taxon>
        <taxon>Saccharomycotina</taxon>
        <taxon>Pichiomycetes</taxon>
        <taxon>Pichiales</taxon>
        <taxon>Pichiaceae</taxon>
        <taxon>Ambrosiozyma</taxon>
    </lineage>
</organism>
<protein>
    <submittedName>
        <fullName evidence="4">Unnamed protein product</fullName>
    </submittedName>
</protein>
<dbReference type="PANTHER" id="PTHR12696">
    <property type="entry name" value="TIP120"/>
    <property type="match status" value="1"/>
</dbReference>
<reference evidence="4" key="1">
    <citation type="submission" date="2023-04" db="EMBL/GenBank/DDBJ databases">
        <title>Ambrosiozyma monospora NBRC 1965.</title>
        <authorList>
            <person name="Ichikawa N."/>
            <person name="Sato H."/>
            <person name="Tonouchi N."/>
        </authorList>
    </citation>
    <scope>NUCLEOTIDE SEQUENCE</scope>
    <source>
        <strain evidence="4">NBRC 1965</strain>
    </source>
</reference>
<dbReference type="InterPro" id="IPR011989">
    <property type="entry name" value="ARM-like"/>
</dbReference>
<proteinExistence type="predicted"/>
<dbReference type="EMBL" id="BSXU01010108">
    <property type="protein sequence ID" value="GME70965.1"/>
    <property type="molecule type" value="Genomic_DNA"/>
</dbReference>
<dbReference type="AlphaFoldDB" id="A0A9W6T0C7"/>
<dbReference type="Gene3D" id="1.25.10.10">
    <property type="entry name" value="Leucine-rich Repeat Variant"/>
    <property type="match status" value="1"/>
</dbReference>